<evidence type="ECO:0000313" key="1">
    <source>
        <dbReference type="EMBL" id="QGT16047.1"/>
    </source>
</evidence>
<sequence length="84" mass="8794">MNKGIVRLGDYCGEAIPHFCISGSNNVFVNGKSMCRQGDSFSEGRALTEGSKTVFANGLGVGRVGDIVSCGFKVIKGSESVFAK</sequence>
<proteinExistence type="predicted"/>
<dbReference type="EMBL" id="CP037426">
    <property type="protein sequence ID" value="QGT16047.1"/>
    <property type="molecule type" value="Genomic_DNA"/>
</dbReference>
<dbReference type="Gene3D" id="2.60.200.60">
    <property type="match status" value="1"/>
</dbReference>
<protein>
    <submittedName>
        <fullName evidence="1">Uncharacterized protein</fullName>
    </submittedName>
</protein>
<evidence type="ECO:0000313" key="2">
    <source>
        <dbReference type="Proteomes" id="UP000422744"/>
    </source>
</evidence>
<dbReference type="RefSeq" id="WP_015588268.1">
    <property type="nucleotide sequence ID" value="NZ_AP025638.1"/>
</dbReference>
<dbReference type="Pfam" id="PF05488">
    <property type="entry name" value="PAAR_motif"/>
    <property type="match status" value="1"/>
</dbReference>
<gene>
    <name evidence="1" type="ORF">E0495_01865</name>
</gene>
<dbReference type="CDD" id="cd14671">
    <property type="entry name" value="PAAR_like"/>
    <property type="match status" value="1"/>
</dbReference>
<dbReference type="AlphaFoldDB" id="A0A6I6CEH0"/>
<reference evidence="1 2" key="1">
    <citation type="submission" date="2019-03" db="EMBL/GenBank/DDBJ databases">
        <title>Wolbachia endosymbiont of Haematobia irritans wIrr.</title>
        <authorList>
            <person name="Parry R.H."/>
            <person name="Asgari S."/>
        </authorList>
    </citation>
    <scope>NUCLEOTIDE SEQUENCE [LARGE SCALE GENOMIC DNA]</scope>
    <source>
        <strain evidence="2">wIrr</strain>
    </source>
</reference>
<organism evidence="1 2">
    <name type="scientific">Wolbachia pipientis</name>
    <dbReference type="NCBI Taxonomy" id="955"/>
    <lineage>
        <taxon>Bacteria</taxon>
        <taxon>Pseudomonadati</taxon>
        <taxon>Pseudomonadota</taxon>
        <taxon>Alphaproteobacteria</taxon>
        <taxon>Rickettsiales</taxon>
        <taxon>Anaplasmataceae</taxon>
        <taxon>Wolbachieae</taxon>
        <taxon>Wolbachia</taxon>
    </lineage>
</organism>
<name>A0A6I6CEH0_WOLPI</name>
<dbReference type="Proteomes" id="UP000422744">
    <property type="component" value="Chromosome"/>
</dbReference>
<dbReference type="InterPro" id="IPR008727">
    <property type="entry name" value="PAAR_motif"/>
</dbReference>
<accession>A0A6I6CEH0</accession>